<dbReference type="InterPro" id="IPR019734">
    <property type="entry name" value="TPR_rpt"/>
</dbReference>
<dbReference type="Pfam" id="PF13414">
    <property type="entry name" value="TPR_11"/>
    <property type="match status" value="1"/>
</dbReference>
<dbReference type="PROSITE" id="PS50005">
    <property type="entry name" value="TPR"/>
    <property type="match status" value="1"/>
</dbReference>
<proteinExistence type="predicted"/>
<keyword evidence="1" id="KW-0677">Repeat</keyword>
<organism evidence="4 5">
    <name type="scientific">Marispirochaeta aestuarii</name>
    <dbReference type="NCBI Taxonomy" id="1963862"/>
    <lineage>
        <taxon>Bacteria</taxon>
        <taxon>Pseudomonadati</taxon>
        <taxon>Spirochaetota</taxon>
        <taxon>Spirochaetia</taxon>
        <taxon>Spirochaetales</taxon>
        <taxon>Spirochaetaceae</taxon>
        <taxon>Marispirochaeta</taxon>
    </lineage>
</organism>
<gene>
    <name evidence="4" type="ORF">B4O97_00535</name>
</gene>
<accession>A0A1Y1S3N2</accession>
<dbReference type="Gene3D" id="1.25.40.10">
    <property type="entry name" value="Tetratricopeptide repeat domain"/>
    <property type="match status" value="2"/>
</dbReference>
<dbReference type="EMBL" id="MWQY01000001">
    <property type="protein sequence ID" value="ORC38276.1"/>
    <property type="molecule type" value="Genomic_DNA"/>
</dbReference>
<name>A0A1Y1S3N2_9SPIO</name>
<dbReference type="STRING" id="1963862.B4O97_00535"/>
<dbReference type="PROSITE" id="PS50293">
    <property type="entry name" value="TPR_REGION"/>
    <property type="match status" value="1"/>
</dbReference>
<dbReference type="Pfam" id="PF13432">
    <property type="entry name" value="TPR_16"/>
    <property type="match status" value="1"/>
</dbReference>
<dbReference type="Pfam" id="PF07719">
    <property type="entry name" value="TPR_2"/>
    <property type="match status" value="1"/>
</dbReference>
<keyword evidence="5" id="KW-1185">Reference proteome</keyword>
<comment type="caution">
    <text evidence="4">The sequence shown here is derived from an EMBL/GenBank/DDBJ whole genome shotgun (WGS) entry which is preliminary data.</text>
</comment>
<dbReference type="SUPFAM" id="SSF48452">
    <property type="entry name" value="TPR-like"/>
    <property type="match status" value="1"/>
</dbReference>
<evidence type="ECO:0000313" key="5">
    <source>
        <dbReference type="Proteomes" id="UP000192343"/>
    </source>
</evidence>
<dbReference type="OrthoDB" id="9766710at2"/>
<dbReference type="InterPro" id="IPR011990">
    <property type="entry name" value="TPR-like_helical_dom_sf"/>
</dbReference>
<dbReference type="InterPro" id="IPR013105">
    <property type="entry name" value="TPR_2"/>
</dbReference>
<evidence type="ECO:0000256" key="2">
    <source>
        <dbReference type="ARBA" id="ARBA00022803"/>
    </source>
</evidence>
<evidence type="ECO:0000256" key="3">
    <source>
        <dbReference type="PROSITE-ProRule" id="PRU00339"/>
    </source>
</evidence>
<evidence type="ECO:0000256" key="1">
    <source>
        <dbReference type="ARBA" id="ARBA00022737"/>
    </source>
</evidence>
<keyword evidence="2 3" id="KW-0802">TPR repeat</keyword>
<dbReference type="RefSeq" id="WP_083047248.1">
    <property type="nucleotide sequence ID" value="NZ_MWQY01000001.1"/>
</dbReference>
<dbReference type="PANTHER" id="PTHR45586:SF1">
    <property type="entry name" value="LIPOPOLYSACCHARIDE ASSEMBLY PROTEIN B"/>
    <property type="match status" value="1"/>
</dbReference>
<protein>
    <submittedName>
        <fullName evidence="4">Uncharacterized protein</fullName>
    </submittedName>
</protein>
<dbReference type="SMART" id="SM00028">
    <property type="entry name" value="TPR"/>
    <property type="match status" value="4"/>
</dbReference>
<reference evidence="4 5" key="1">
    <citation type="submission" date="2017-03" db="EMBL/GenBank/DDBJ databases">
        <title>Draft Genome sequence of Marispirochaeta sp. strain JC444.</title>
        <authorList>
            <person name="Shivani Y."/>
            <person name="Subhash Y."/>
            <person name="Sasikala C."/>
            <person name="Ramana C."/>
        </authorList>
    </citation>
    <scope>NUCLEOTIDE SEQUENCE [LARGE SCALE GENOMIC DNA]</scope>
    <source>
        <strain evidence="4 5">JC444</strain>
    </source>
</reference>
<sequence length="224" mass="25422">MAGSINEAVRLYKSRRYEQALRVLLALEDDPADNVEISYYLGLCYTQLKQYDDALLYLEQVVTNHGNLLQIYQSRMVLSLIYAVTDRYRLAKFELDQLIGGGYESSQVFTVYGYVLYELSQIDESLKMLQKALTLDPDNATALNSLGYIMADKGLDPATAVNYCREAVKLRPESFACLDSLGWACFKAGRIEEARTYLRRAMELSGGHPVIARHIRTVLDTIDY</sequence>
<dbReference type="PANTHER" id="PTHR45586">
    <property type="entry name" value="TPR REPEAT-CONTAINING PROTEIN PA4667"/>
    <property type="match status" value="1"/>
</dbReference>
<dbReference type="InterPro" id="IPR051012">
    <property type="entry name" value="CellSynth/LPSAsmb/PSIAsmb"/>
</dbReference>
<feature type="repeat" description="TPR" evidence="3">
    <location>
        <begin position="106"/>
        <end position="139"/>
    </location>
</feature>
<evidence type="ECO:0000313" key="4">
    <source>
        <dbReference type="EMBL" id="ORC38276.1"/>
    </source>
</evidence>
<dbReference type="Proteomes" id="UP000192343">
    <property type="component" value="Unassembled WGS sequence"/>
</dbReference>
<dbReference type="AlphaFoldDB" id="A0A1Y1S3N2"/>